<accession>A0A7U4LEP8</accession>
<dbReference type="Pfam" id="PF08843">
    <property type="entry name" value="AbiEii"/>
    <property type="match status" value="1"/>
</dbReference>
<dbReference type="EMBL" id="CP010836">
    <property type="protein sequence ID" value="AJP71709.1"/>
    <property type="molecule type" value="Genomic_DNA"/>
</dbReference>
<dbReference type="RefSeq" id="WP_044331471.1">
    <property type="nucleotide sequence ID" value="NZ_CP010836.1"/>
</dbReference>
<evidence type="ECO:0000313" key="2">
    <source>
        <dbReference type="Proteomes" id="UP000032300"/>
    </source>
</evidence>
<protein>
    <recommendedName>
        <fullName evidence="3">Nucleotidyl transferase AbiEii/AbiGii toxin family protein</fullName>
    </recommendedName>
</protein>
<reference evidence="1 2" key="1">
    <citation type="journal article" date="2015" name="Int. J. Syst. Evol. Microbiol.">
        <title>Sphingomonas hengshuiensis sp. nov., isolated from lake wetland.</title>
        <authorList>
            <person name="Wei S."/>
            <person name="Wang T."/>
            <person name="Liu H."/>
            <person name="Zhang C."/>
            <person name="Guo J."/>
            <person name="Wang Q."/>
            <person name="Liang K."/>
            <person name="Zhang Z."/>
        </authorList>
    </citation>
    <scope>NUCLEOTIDE SEQUENCE [LARGE SCALE GENOMIC DNA]</scope>
    <source>
        <strain evidence="1 2">WHSC-8</strain>
    </source>
</reference>
<evidence type="ECO:0008006" key="3">
    <source>
        <dbReference type="Google" id="ProtNLM"/>
    </source>
</evidence>
<dbReference type="Proteomes" id="UP000032300">
    <property type="component" value="Chromosome"/>
</dbReference>
<evidence type="ECO:0000313" key="1">
    <source>
        <dbReference type="EMBL" id="AJP71709.1"/>
    </source>
</evidence>
<proteinExistence type="predicted"/>
<organism evidence="1 2">
    <name type="scientific">Sphingomonas hengshuiensis</name>
    <dbReference type="NCBI Taxonomy" id="1609977"/>
    <lineage>
        <taxon>Bacteria</taxon>
        <taxon>Pseudomonadati</taxon>
        <taxon>Pseudomonadota</taxon>
        <taxon>Alphaproteobacteria</taxon>
        <taxon>Sphingomonadales</taxon>
        <taxon>Sphingomonadaceae</taxon>
        <taxon>Sphingomonas</taxon>
    </lineage>
</organism>
<dbReference type="AlphaFoldDB" id="A0A7U4LEP8"/>
<dbReference type="OrthoDB" id="9780929at2"/>
<name>A0A7U4LEP8_9SPHN</name>
<reference evidence="1 2" key="2">
    <citation type="submission" date="2015-02" db="EMBL/GenBank/DDBJ databases">
        <title>The complete genome of Sphingomonas hengshuiensis sp. WHSC-8 isolated from soil of Hengshui Lake.</title>
        <authorList>
            <person name="Wei S."/>
            <person name="Guo J."/>
            <person name="Su C."/>
            <person name="Wu R."/>
            <person name="Zhang Z."/>
            <person name="Liang K."/>
            <person name="Li H."/>
            <person name="Wang T."/>
            <person name="Liu H."/>
            <person name="Zhang C."/>
            <person name="Li Z."/>
            <person name="Wang Q."/>
            <person name="Meng J."/>
        </authorList>
    </citation>
    <scope>NUCLEOTIDE SEQUENCE [LARGE SCALE GENOMIC DNA]</scope>
    <source>
        <strain evidence="1 2">WHSC-8</strain>
    </source>
</reference>
<sequence length="370" mass="40720">MDEFARRPAEDRRAYIEEAANRRDLTPVIIEKDFWVCWTLRRLVGSAALEGSFTFKGGTSLSKAYGLIHRFSEDIDLTISRTAPLIRDVGSPMENGISGKERQRRTKALKVAAQQYVATIAMPALIQEVETALGTAEGWSVALDPEDADAQTLLFNYPSVEHASLGAHASGAGFGDGSGYGFGSGDGSGHDVIWSSPYIKPRIKLEFGARGDTEPFEMRRITPYLAEEFPDELPDVVCELPTLSVIRTFWEKVTILHALHYNGKLRDGMSRHYYDTLMLARSGVADEALAYPDLLEQVVRNKSLMFADNSASYETAVPGSLRVAPSAEISAKLKQDYAAMSEMFMAAPPSFDDLLAGIAELETKLRGPWP</sequence>
<keyword evidence="2" id="KW-1185">Reference proteome</keyword>
<gene>
    <name evidence="1" type="ORF">TS85_07805</name>
</gene>
<dbReference type="Gene3D" id="3.10.450.620">
    <property type="entry name" value="JHP933, nucleotidyltransferase-like core domain"/>
    <property type="match status" value="1"/>
</dbReference>
<dbReference type="InterPro" id="IPR014942">
    <property type="entry name" value="AbiEii"/>
</dbReference>
<dbReference type="KEGG" id="sphi:TS85_07805"/>